<dbReference type="Pfam" id="PF01386">
    <property type="entry name" value="Ribosomal_L25p"/>
    <property type="match status" value="1"/>
</dbReference>
<protein>
    <recommendedName>
        <fullName evidence="5">Large ribosomal subunit protein bL25</fullName>
    </recommendedName>
    <alternativeName>
        <fullName evidence="5">General stress protein CTC</fullName>
    </alternativeName>
</protein>
<dbReference type="HAMAP" id="MF_01334">
    <property type="entry name" value="Ribosomal_bL25_CTC"/>
    <property type="match status" value="1"/>
</dbReference>
<dbReference type="Gene3D" id="2.40.240.10">
    <property type="entry name" value="Ribosomal Protein L25, Chain P"/>
    <property type="match status" value="1"/>
</dbReference>
<dbReference type="EMBL" id="MHJU01000012">
    <property type="protein sequence ID" value="OGY73438.1"/>
    <property type="molecule type" value="Genomic_DNA"/>
</dbReference>
<keyword evidence="4 5" id="KW-0687">Ribonucleoprotein</keyword>
<dbReference type="InterPro" id="IPR001021">
    <property type="entry name" value="Ribosomal_bL25_long"/>
</dbReference>
<dbReference type="AlphaFoldDB" id="A0A1G2A958"/>
<dbReference type="GO" id="GO:0003735">
    <property type="term" value="F:structural constituent of ribosome"/>
    <property type="evidence" value="ECO:0007669"/>
    <property type="project" value="InterPro"/>
</dbReference>
<evidence type="ECO:0000313" key="10">
    <source>
        <dbReference type="Proteomes" id="UP000178315"/>
    </source>
</evidence>
<dbReference type="PANTHER" id="PTHR33284:SF1">
    <property type="entry name" value="RIBOSOMAL PROTEIN L25_GLN-TRNA SYNTHETASE, ANTI-CODON-BINDING DOMAIN-CONTAINING PROTEIN"/>
    <property type="match status" value="1"/>
</dbReference>
<dbReference type="GO" id="GO:0008097">
    <property type="term" value="F:5S rRNA binding"/>
    <property type="evidence" value="ECO:0007669"/>
    <property type="project" value="InterPro"/>
</dbReference>
<feature type="domain" description="Large ribosomal subunit protein bL25 L25" evidence="7">
    <location>
        <begin position="2"/>
        <end position="87"/>
    </location>
</feature>
<feature type="domain" description="Large ribosomal subunit protein bL25 beta" evidence="8">
    <location>
        <begin position="95"/>
        <end position="177"/>
    </location>
</feature>
<feature type="region of interest" description="Disordered" evidence="6">
    <location>
        <begin position="196"/>
        <end position="226"/>
    </location>
</feature>
<keyword evidence="2 5" id="KW-0694">RNA-binding</keyword>
<comment type="subunit">
    <text evidence="5">Part of the 50S ribosomal subunit; part of the 5S rRNA/L5/L18/L25 subcomplex. Contacts the 5S rRNA. Binds to the 5S rRNA independently of L5 and L18.</text>
</comment>
<name>A0A1G2A958_9BACT</name>
<gene>
    <name evidence="5" type="primary">rplY</name>
    <name evidence="5" type="synonym">ctc</name>
    <name evidence="9" type="ORF">A3H61_04785</name>
</gene>
<dbReference type="CDD" id="cd00495">
    <property type="entry name" value="Ribosomal_L25_TL5_CTC"/>
    <property type="match status" value="1"/>
</dbReference>
<comment type="caution">
    <text evidence="9">The sequence shown here is derived from an EMBL/GenBank/DDBJ whole genome shotgun (WGS) entry which is preliminary data.</text>
</comment>
<evidence type="ECO:0000256" key="6">
    <source>
        <dbReference type="SAM" id="MobiDB-lite"/>
    </source>
</evidence>
<comment type="similarity">
    <text evidence="5">Belongs to the bacterial ribosomal protein bL25 family. CTC subfamily.</text>
</comment>
<evidence type="ECO:0000313" key="9">
    <source>
        <dbReference type="EMBL" id="OGY73438.1"/>
    </source>
</evidence>
<dbReference type="InterPro" id="IPR020056">
    <property type="entry name" value="Rbsml_bL25/Gln-tRNA_synth_N"/>
</dbReference>
<accession>A0A1G2A958</accession>
<comment type="function">
    <text evidence="5">This is one of the proteins that binds to the 5S RNA in the ribosome where it forms part of the central protuberance.</text>
</comment>
<evidence type="ECO:0000256" key="3">
    <source>
        <dbReference type="ARBA" id="ARBA00022980"/>
    </source>
</evidence>
<organism evidence="9 10">
    <name type="scientific">Candidatus Jacksonbacteria bacterium RIFCSPLOWO2_02_FULL_44_20</name>
    <dbReference type="NCBI Taxonomy" id="1798460"/>
    <lineage>
        <taxon>Bacteria</taxon>
        <taxon>Candidatus Jacksoniibacteriota</taxon>
    </lineage>
</organism>
<dbReference type="SUPFAM" id="SSF50715">
    <property type="entry name" value="Ribosomal protein L25-like"/>
    <property type="match status" value="1"/>
</dbReference>
<dbReference type="PANTHER" id="PTHR33284">
    <property type="entry name" value="RIBOSOMAL PROTEIN L25/GLN-TRNA SYNTHETASE, ANTI-CODON-BINDING DOMAIN-CONTAINING PROTEIN"/>
    <property type="match status" value="1"/>
</dbReference>
<evidence type="ECO:0000259" key="8">
    <source>
        <dbReference type="Pfam" id="PF14693"/>
    </source>
</evidence>
<dbReference type="NCBIfam" id="TIGR00731">
    <property type="entry name" value="bL25_bact_ctc"/>
    <property type="match status" value="1"/>
</dbReference>
<dbReference type="Gene3D" id="2.170.120.20">
    <property type="entry name" value="Ribosomal protein L25, beta domain"/>
    <property type="match status" value="1"/>
</dbReference>
<dbReference type="InterPro" id="IPR029751">
    <property type="entry name" value="Ribosomal_L25_dom"/>
</dbReference>
<dbReference type="InterPro" id="IPR011035">
    <property type="entry name" value="Ribosomal_bL25/Gln-tRNA_synth"/>
</dbReference>
<reference evidence="9 10" key="1">
    <citation type="journal article" date="2016" name="Nat. Commun.">
        <title>Thousands of microbial genomes shed light on interconnected biogeochemical processes in an aquifer system.</title>
        <authorList>
            <person name="Anantharaman K."/>
            <person name="Brown C.T."/>
            <person name="Hug L.A."/>
            <person name="Sharon I."/>
            <person name="Castelle C.J."/>
            <person name="Probst A.J."/>
            <person name="Thomas B.C."/>
            <person name="Singh A."/>
            <person name="Wilkins M.J."/>
            <person name="Karaoz U."/>
            <person name="Brodie E.L."/>
            <person name="Williams K.H."/>
            <person name="Hubbard S.S."/>
            <person name="Banfield J.F."/>
        </authorList>
    </citation>
    <scope>NUCLEOTIDE SEQUENCE [LARGE SCALE GENOMIC DNA]</scope>
</reference>
<dbReference type="InterPro" id="IPR020057">
    <property type="entry name" value="Ribosomal_bL25_b-dom"/>
</dbReference>
<evidence type="ECO:0000256" key="5">
    <source>
        <dbReference type="HAMAP-Rule" id="MF_01334"/>
    </source>
</evidence>
<evidence type="ECO:0000256" key="2">
    <source>
        <dbReference type="ARBA" id="ARBA00022884"/>
    </source>
</evidence>
<dbReference type="GO" id="GO:0022625">
    <property type="term" value="C:cytosolic large ribosomal subunit"/>
    <property type="evidence" value="ECO:0007669"/>
    <property type="project" value="TreeGrafter"/>
</dbReference>
<evidence type="ECO:0000259" key="7">
    <source>
        <dbReference type="Pfam" id="PF01386"/>
    </source>
</evidence>
<sequence>MLQAEIRQSKRGLGAYRREGKIPAVVYGHGIQSVSVLIDKQEFLKHLRAEGKGSLLDLKIASDEPVKVILQDLQKHTLTQEYLHLDFYRIRMDEKMRVKVLLIFTGEAPAVKTGGVLVKAKDHVEIECLPKDLISSIAVDLSSLSELRASIKVRDLSVGSGISIIGNPDDIIVTIAEIKEDIEDAALAAQKEKEQLEKLKAEPEEKKDAEEGKEKDKAKDKAKEKK</sequence>
<evidence type="ECO:0000256" key="4">
    <source>
        <dbReference type="ARBA" id="ARBA00023274"/>
    </source>
</evidence>
<dbReference type="InterPro" id="IPR020930">
    <property type="entry name" value="Ribosomal_uL5_bac-type"/>
</dbReference>
<dbReference type="Pfam" id="PF14693">
    <property type="entry name" value="Ribosomal_TL5_C"/>
    <property type="match status" value="1"/>
</dbReference>
<dbReference type="GO" id="GO:0006412">
    <property type="term" value="P:translation"/>
    <property type="evidence" value="ECO:0007669"/>
    <property type="project" value="UniProtKB-UniRule"/>
</dbReference>
<keyword evidence="3 5" id="KW-0689">Ribosomal protein</keyword>
<keyword evidence="1 5" id="KW-0699">rRNA-binding</keyword>
<evidence type="ECO:0000256" key="1">
    <source>
        <dbReference type="ARBA" id="ARBA00022730"/>
    </source>
</evidence>
<dbReference type="Proteomes" id="UP000178315">
    <property type="component" value="Unassembled WGS sequence"/>
</dbReference>
<dbReference type="InterPro" id="IPR037121">
    <property type="entry name" value="Ribosomal_bL25_C"/>
</dbReference>
<proteinExistence type="inferred from homology"/>